<reference evidence="2 3" key="1">
    <citation type="submission" date="2015-01" db="EMBL/GenBank/DDBJ databases">
        <title>Evolution of Trichinella species and genotypes.</title>
        <authorList>
            <person name="Korhonen P.K."/>
            <person name="Edoardo P."/>
            <person name="Giuseppe L.R."/>
            <person name="Gasser R.B."/>
        </authorList>
    </citation>
    <scope>NUCLEOTIDE SEQUENCE [LARGE SCALE GENOMIC DNA]</scope>
    <source>
        <strain evidence="2">ISS2496</strain>
    </source>
</reference>
<proteinExistence type="predicted"/>
<feature type="transmembrane region" description="Helical" evidence="1">
    <location>
        <begin position="14"/>
        <end position="35"/>
    </location>
</feature>
<name>A0A0V1AFG2_9BILA</name>
<keyword evidence="1" id="KW-0472">Membrane</keyword>
<evidence type="ECO:0000313" key="2">
    <source>
        <dbReference type="EMBL" id="KRY23570.1"/>
    </source>
</evidence>
<dbReference type="Proteomes" id="UP000054783">
    <property type="component" value="Unassembled WGS sequence"/>
</dbReference>
<evidence type="ECO:0000256" key="1">
    <source>
        <dbReference type="SAM" id="Phobius"/>
    </source>
</evidence>
<sequence length="97" mass="11441">MTFVVHFEQMIVDLSFGCLTCFVTLTFQLMLARLLELANAEKQTRRHRLLMTLSSYCFNIHKETIDVRIENEVHTSMSSTKTRVLLVERWDERSCKV</sequence>
<keyword evidence="1" id="KW-1133">Transmembrane helix</keyword>
<gene>
    <name evidence="2" type="ORF">T12_10943</name>
</gene>
<comment type="caution">
    <text evidence="2">The sequence shown here is derived from an EMBL/GenBank/DDBJ whole genome shotgun (WGS) entry which is preliminary data.</text>
</comment>
<evidence type="ECO:0000313" key="3">
    <source>
        <dbReference type="Proteomes" id="UP000054783"/>
    </source>
</evidence>
<dbReference type="EMBL" id="JYDQ01000002">
    <property type="protein sequence ID" value="KRY23570.1"/>
    <property type="molecule type" value="Genomic_DNA"/>
</dbReference>
<dbReference type="AlphaFoldDB" id="A0A0V1AFG2"/>
<keyword evidence="1" id="KW-0812">Transmembrane</keyword>
<keyword evidence="3" id="KW-1185">Reference proteome</keyword>
<accession>A0A0V1AFG2</accession>
<organism evidence="2 3">
    <name type="scientific">Trichinella patagoniensis</name>
    <dbReference type="NCBI Taxonomy" id="990121"/>
    <lineage>
        <taxon>Eukaryota</taxon>
        <taxon>Metazoa</taxon>
        <taxon>Ecdysozoa</taxon>
        <taxon>Nematoda</taxon>
        <taxon>Enoplea</taxon>
        <taxon>Dorylaimia</taxon>
        <taxon>Trichinellida</taxon>
        <taxon>Trichinellidae</taxon>
        <taxon>Trichinella</taxon>
    </lineage>
</organism>
<protein>
    <submittedName>
        <fullName evidence="2">Uncharacterized protein</fullName>
    </submittedName>
</protein>